<evidence type="ECO:0000313" key="4">
    <source>
        <dbReference type="Ensembl" id="ENSSGRP00000108510.1"/>
    </source>
</evidence>
<dbReference type="Ensembl" id="ENSSGRT00000115286.1">
    <property type="protein sequence ID" value="ENSSGRP00000108510.1"/>
    <property type="gene ID" value="ENSSGRG00000053471.1"/>
</dbReference>
<organism evidence="4 5">
    <name type="scientific">Sinocyclocheilus grahami</name>
    <name type="common">Dianchi golden-line fish</name>
    <name type="synonym">Barbus grahami</name>
    <dbReference type="NCBI Taxonomy" id="75366"/>
    <lineage>
        <taxon>Eukaryota</taxon>
        <taxon>Metazoa</taxon>
        <taxon>Chordata</taxon>
        <taxon>Craniata</taxon>
        <taxon>Vertebrata</taxon>
        <taxon>Euteleostomi</taxon>
        <taxon>Actinopterygii</taxon>
        <taxon>Neopterygii</taxon>
        <taxon>Teleostei</taxon>
        <taxon>Ostariophysi</taxon>
        <taxon>Cypriniformes</taxon>
        <taxon>Cyprinidae</taxon>
        <taxon>Cyprininae</taxon>
        <taxon>Sinocyclocheilus</taxon>
    </lineage>
</organism>
<keyword evidence="2" id="KW-0547">Nucleotide-binding</keyword>
<sequence length="529" mass="59235">MYQSFGLGSQVSMVAPITCKLPDEKSKRLRALLGNVKLSLLYKASVHGYQASVFHQRCDRQGPTLLVAYNHQSFGLGSQVSMVAPITCKLPDEKSKRLRALLGNVKLSLLYKASVHGYQASVFHQRCDRQGPTLLVAYNRSGYIFGGYTSVDYARSGQHIIDREAFLFSFQGKIPVCIKVNSGHYARLDDAGGPNFGQQLYFCYKNQPVVLNHRGNAFSVNTATMYGNDTQLTECEVYKVKQIPQSSAINKQWRNVLWTANRRAQLMGLIRNYKPLMTSVSRVRILMIGPVGAGKSSFFNSINSIFMGRITSKAMSGSAGTSLTTQFRTYPVVDHHEGRPLPFVLCDTMGLEEQSGAGLDIEDISSILQGHISDRYKFNPIAPFQHNERKASRPASLQEKIHCVVYVIDSTRISLMSDKLEEKLASIRRRVNLLSIPQIVLMTKVDEACPRVEENLQSLYVSSYIKLKVQEVSSRLGVPVSCVLPVKNYSQELELELNCDVLLLTALQHMLNFADDYLDDAGRVEYDFL</sequence>
<dbReference type="InterPro" id="IPR027417">
    <property type="entry name" value="P-loop_NTPase"/>
</dbReference>
<evidence type="ECO:0000256" key="1">
    <source>
        <dbReference type="ARBA" id="ARBA00009243"/>
    </source>
</evidence>
<evidence type="ECO:0000313" key="5">
    <source>
        <dbReference type="Proteomes" id="UP000472262"/>
    </source>
</evidence>
<protein>
    <submittedName>
        <fullName evidence="4">Interferon-induced protein 44-like</fullName>
    </submittedName>
</protein>
<dbReference type="PANTHER" id="PTHR14241">
    <property type="entry name" value="INTERFERON-INDUCED PROTEIN 44"/>
    <property type="match status" value="1"/>
</dbReference>
<feature type="domain" description="TLDc" evidence="3">
    <location>
        <begin position="84"/>
        <end position="241"/>
    </location>
</feature>
<dbReference type="GO" id="GO:0005525">
    <property type="term" value="F:GTP binding"/>
    <property type="evidence" value="ECO:0007669"/>
    <property type="project" value="UniProtKB-KW"/>
</dbReference>
<evidence type="ECO:0000256" key="2">
    <source>
        <dbReference type="RuleBase" id="RU004560"/>
    </source>
</evidence>
<comment type="similarity">
    <text evidence="2">Belongs to the TRAFAC class TrmE-Era-EngA-EngB-Septin-like GTPase superfamily. Septin GTPase family.</text>
</comment>
<dbReference type="SMART" id="SM00584">
    <property type="entry name" value="TLDc"/>
    <property type="match status" value="1"/>
</dbReference>
<dbReference type="Pfam" id="PF07534">
    <property type="entry name" value="TLD"/>
    <property type="match status" value="1"/>
</dbReference>
<dbReference type="Proteomes" id="UP000472262">
    <property type="component" value="Unassembled WGS sequence"/>
</dbReference>
<dbReference type="Pfam" id="PF00735">
    <property type="entry name" value="Septin"/>
    <property type="match status" value="1"/>
</dbReference>
<accession>A0A672T4U6</accession>
<evidence type="ECO:0000259" key="3">
    <source>
        <dbReference type="PROSITE" id="PS51886"/>
    </source>
</evidence>
<comment type="similarity">
    <text evidence="1">Belongs to the IFI44 family.</text>
</comment>
<dbReference type="PANTHER" id="PTHR14241:SF19">
    <property type="entry name" value="INTERFERON-INDUCED PROTEIN 44-LIKE ISOFORM X1-RELATED"/>
    <property type="match status" value="1"/>
</dbReference>
<proteinExistence type="inferred from homology"/>
<keyword evidence="5" id="KW-1185">Reference proteome</keyword>
<dbReference type="SUPFAM" id="SSF52540">
    <property type="entry name" value="P-loop containing nucleoside triphosphate hydrolases"/>
    <property type="match status" value="1"/>
</dbReference>
<reference evidence="4" key="2">
    <citation type="submission" date="2025-09" db="UniProtKB">
        <authorList>
            <consortium name="Ensembl"/>
        </authorList>
    </citation>
    <scope>IDENTIFICATION</scope>
</reference>
<reference evidence="4" key="1">
    <citation type="submission" date="2025-08" db="UniProtKB">
        <authorList>
            <consortium name="Ensembl"/>
        </authorList>
    </citation>
    <scope>IDENTIFICATION</scope>
</reference>
<dbReference type="InterPro" id="IPR030379">
    <property type="entry name" value="G_SEPTIN_dom"/>
</dbReference>
<dbReference type="AlphaFoldDB" id="A0A672T4U6"/>
<dbReference type="Gene3D" id="3.40.50.300">
    <property type="entry name" value="P-loop containing nucleotide triphosphate hydrolases"/>
    <property type="match status" value="1"/>
</dbReference>
<dbReference type="OMA" id="TRLTWNE"/>
<dbReference type="GO" id="GO:0006955">
    <property type="term" value="P:immune response"/>
    <property type="evidence" value="ECO:0007669"/>
    <property type="project" value="TreeGrafter"/>
</dbReference>
<dbReference type="CDD" id="cd00882">
    <property type="entry name" value="Ras_like_GTPase"/>
    <property type="match status" value="1"/>
</dbReference>
<name>A0A672T4U6_SINGR</name>
<gene>
    <name evidence="4" type="primary">LOC107592686</name>
</gene>
<keyword evidence="2" id="KW-0342">GTP-binding</keyword>
<dbReference type="PROSITE" id="PS51886">
    <property type="entry name" value="TLDC"/>
    <property type="match status" value="1"/>
</dbReference>
<dbReference type="InParanoid" id="A0A672T4U6"/>
<dbReference type="InterPro" id="IPR006571">
    <property type="entry name" value="TLDc_dom"/>
</dbReference>